<keyword evidence="1" id="KW-0285">Flavoprotein</keyword>
<dbReference type="PANTHER" id="PTHR42847:SF4">
    <property type="entry name" value="ALKANESULFONATE MONOOXYGENASE-RELATED"/>
    <property type="match status" value="1"/>
</dbReference>
<proteinExistence type="predicted"/>
<keyword evidence="2" id="KW-0288">FMN</keyword>
<evidence type="ECO:0000256" key="4">
    <source>
        <dbReference type="ARBA" id="ARBA00023033"/>
    </source>
</evidence>
<keyword evidence="3" id="KW-0560">Oxidoreductase</keyword>
<dbReference type="EMBL" id="BAABET010000019">
    <property type="protein sequence ID" value="GAA4340129.1"/>
    <property type="molecule type" value="Genomic_DNA"/>
</dbReference>
<dbReference type="InterPro" id="IPR050172">
    <property type="entry name" value="SsuD_RutA_monooxygenase"/>
</dbReference>
<dbReference type="SUPFAM" id="SSF51679">
    <property type="entry name" value="Bacterial luciferase-like"/>
    <property type="match status" value="1"/>
</dbReference>
<organism evidence="6 7">
    <name type="scientific">Streptomyces venetus</name>
    <dbReference type="NCBI Taxonomy" id="1701086"/>
    <lineage>
        <taxon>Bacteria</taxon>
        <taxon>Bacillati</taxon>
        <taxon>Actinomycetota</taxon>
        <taxon>Actinomycetes</taxon>
        <taxon>Kitasatosporales</taxon>
        <taxon>Streptomycetaceae</taxon>
        <taxon>Streptomyces</taxon>
    </lineage>
</organism>
<evidence type="ECO:0000313" key="6">
    <source>
        <dbReference type="EMBL" id="GAA4340129.1"/>
    </source>
</evidence>
<protein>
    <recommendedName>
        <fullName evidence="5">Luciferase-like domain-containing protein</fullName>
    </recommendedName>
</protein>
<keyword evidence="7" id="KW-1185">Reference proteome</keyword>
<name>A0ABP8HJ85_9ACTN</name>
<dbReference type="Proteomes" id="UP001501115">
    <property type="component" value="Unassembled WGS sequence"/>
</dbReference>
<keyword evidence="4" id="KW-0503">Monooxygenase</keyword>
<dbReference type="Gene3D" id="3.20.20.30">
    <property type="entry name" value="Luciferase-like domain"/>
    <property type="match status" value="1"/>
</dbReference>
<sequence>MPPQITCPAAVSQINDVRVAAGRAGRTAPRFGLNGFLIARDTEAEARHTLREIVVKADSDAPEGFGAALKQAGRSTADGKGMWQDSTFEDLVQYNDGFGTGLIGTPEQIA</sequence>
<dbReference type="InterPro" id="IPR036661">
    <property type="entry name" value="Luciferase-like_sf"/>
</dbReference>
<evidence type="ECO:0000313" key="7">
    <source>
        <dbReference type="Proteomes" id="UP001501115"/>
    </source>
</evidence>
<evidence type="ECO:0000256" key="2">
    <source>
        <dbReference type="ARBA" id="ARBA00022643"/>
    </source>
</evidence>
<gene>
    <name evidence="6" type="ORF">GCM10023086_75490</name>
</gene>
<comment type="caution">
    <text evidence="6">The sequence shown here is derived from an EMBL/GenBank/DDBJ whole genome shotgun (WGS) entry which is preliminary data.</text>
</comment>
<evidence type="ECO:0000259" key="5">
    <source>
        <dbReference type="Pfam" id="PF00296"/>
    </source>
</evidence>
<accession>A0ABP8HJ85</accession>
<reference evidence="7" key="1">
    <citation type="journal article" date="2019" name="Int. J. Syst. Evol. Microbiol.">
        <title>The Global Catalogue of Microorganisms (GCM) 10K type strain sequencing project: providing services to taxonomists for standard genome sequencing and annotation.</title>
        <authorList>
            <consortium name="The Broad Institute Genomics Platform"/>
            <consortium name="The Broad Institute Genome Sequencing Center for Infectious Disease"/>
            <person name="Wu L."/>
            <person name="Ma J."/>
        </authorList>
    </citation>
    <scope>NUCLEOTIDE SEQUENCE [LARGE SCALE GENOMIC DNA]</scope>
    <source>
        <strain evidence="7">JCM 31290</strain>
    </source>
</reference>
<dbReference type="Pfam" id="PF00296">
    <property type="entry name" value="Bac_luciferase"/>
    <property type="match status" value="1"/>
</dbReference>
<evidence type="ECO:0000256" key="1">
    <source>
        <dbReference type="ARBA" id="ARBA00022630"/>
    </source>
</evidence>
<dbReference type="PANTHER" id="PTHR42847">
    <property type="entry name" value="ALKANESULFONATE MONOOXYGENASE"/>
    <property type="match status" value="1"/>
</dbReference>
<feature type="domain" description="Luciferase-like" evidence="5">
    <location>
        <begin position="12"/>
        <end position="110"/>
    </location>
</feature>
<dbReference type="InterPro" id="IPR011251">
    <property type="entry name" value="Luciferase-like_dom"/>
</dbReference>
<evidence type="ECO:0000256" key="3">
    <source>
        <dbReference type="ARBA" id="ARBA00023002"/>
    </source>
</evidence>